<proteinExistence type="predicted"/>
<dbReference type="SUPFAM" id="SSF50952">
    <property type="entry name" value="Soluble quinoprotein glucose dehydrogenase"/>
    <property type="match status" value="1"/>
</dbReference>
<keyword evidence="4" id="KW-1185">Reference proteome</keyword>
<dbReference type="EMBL" id="BAABKM010000002">
    <property type="protein sequence ID" value="GAA4696537.1"/>
    <property type="molecule type" value="Genomic_DNA"/>
</dbReference>
<evidence type="ECO:0000256" key="1">
    <source>
        <dbReference type="SAM" id="SignalP"/>
    </source>
</evidence>
<keyword evidence="1" id="KW-0732">Signal</keyword>
<dbReference type="InterPro" id="IPR001695">
    <property type="entry name" value="Lysyl_oxidase"/>
</dbReference>
<gene>
    <name evidence="3" type="ORF">GCM10023349_10120</name>
</gene>
<dbReference type="Gene3D" id="2.120.10.30">
    <property type="entry name" value="TolB, C-terminal domain"/>
    <property type="match status" value="1"/>
</dbReference>
<dbReference type="PANTHER" id="PTHR19328">
    <property type="entry name" value="HEDGEHOG-INTERACTING PROTEIN"/>
    <property type="match status" value="1"/>
</dbReference>
<comment type="caution">
    <text evidence="3">The sequence shown here is derived from an EMBL/GenBank/DDBJ whole genome shotgun (WGS) entry which is preliminary data.</text>
</comment>
<dbReference type="Pfam" id="PF07995">
    <property type="entry name" value="GSDH"/>
    <property type="match status" value="1"/>
</dbReference>
<name>A0ABP8WXA5_9ACTN</name>
<evidence type="ECO:0000313" key="4">
    <source>
        <dbReference type="Proteomes" id="UP001499974"/>
    </source>
</evidence>
<organism evidence="3 4">
    <name type="scientific">Nocardioides conyzicola</name>
    <dbReference type="NCBI Taxonomy" id="1651781"/>
    <lineage>
        <taxon>Bacteria</taxon>
        <taxon>Bacillati</taxon>
        <taxon>Actinomycetota</taxon>
        <taxon>Actinomycetes</taxon>
        <taxon>Propionibacteriales</taxon>
        <taxon>Nocardioidaceae</taxon>
        <taxon>Nocardioides</taxon>
    </lineage>
</organism>
<evidence type="ECO:0000259" key="2">
    <source>
        <dbReference type="Pfam" id="PF07995"/>
    </source>
</evidence>
<dbReference type="InterPro" id="IPR011042">
    <property type="entry name" value="6-blade_b-propeller_TolB-like"/>
</dbReference>
<accession>A0ABP8WXA5</accession>
<reference evidence="4" key="1">
    <citation type="journal article" date="2019" name="Int. J. Syst. Evol. Microbiol.">
        <title>The Global Catalogue of Microorganisms (GCM) 10K type strain sequencing project: providing services to taxonomists for standard genome sequencing and annotation.</title>
        <authorList>
            <consortium name="The Broad Institute Genomics Platform"/>
            <consortium name="The Broad Institute Genome Sequencing Center for Infectious Disease"/>
            <person name="Wu L."/>
            <person name="Ma J."/>
        </authorList>
    </citation>
    <scope>NUCLEOTIDE SEQUENCE [LARGE SCALE GENOMIC DNA]</scope>
    <source>
        <strain evidence="4">JCM 18531</strain>
    </source>
</reference>
<dbReference type="InterPro" id="IPR011041">
    <property type="entry name" value="Quinoprot_gluc/sorb_DH_b-prop"/>
</dbReference>
<protein>
    <recommendedName>
        <fullName evidence="2">Glucose/Sorbosone dehydrogenase domain-containing protein</fullName>
    </recommendedName>
</protein>
<dbReference type="Proteomes" id="UP001499974">
    <property type="component" value="Unassembled WGS sequence"/>
</dbReference>
<sequence length="601" mass="64282">MRLAAAVAAASLLLGGAVLLGSQSGRTADAGPPSGALLPDLDQETPSQLVVRRGGDGAWVLGFASAIRNIGDGPMVLEGNRTTGGASEPMPVNQVLAMQDGGRAVVPEVGNLTFVVSPDHRHWHYVGFDRYELRRPGGGEVVVRDRKSGFCLGDRYAVDSRVVTAAAPTAVYTEECGLGDAELTHLVEGISVGYGDKYAANLEYQELDLSGLTDGTYVLVHHVNADGSLHELTYANNAASLLIDLRWRDGAPDVTVLQSCPDTDRCDQQPTVTTVATGLEVPWDLAFMPDGSALITERAGRVRRLTPAGRLDPAPVARVPVSPRGEGGLLGVVVDPEFAKKDFVYLYWTAADSMRLERWRWTGRRLVPDATLVDDIRSGDVHDSGRLGFAPDGRLFLATGDAGKPDLAQDPASLNGKMLALTPEQYRGGGPARPEIVASGLRNSQGFDWQPKSGMLVANDHGPTGFDGPEGYDEVDVIEPGGNYGWPAAIGDDTGGGRFRTPGRIYLDAIAPSGGVFLTGRSAWQGDYVLAALRGQELRRLQFEDGRVVVDEPMLEGTYGRLRTVREAPDGSLYVLTSNRDGRGEPRPGDDRILRVELPQP</sequence>
<feature type="signal peptide" evidence="1">
    <location>
        <begin position="1"/>
        <end position="20"/>
    </location>
</feature>
<feature type="chain" id="PRO_5046889948" description="Glucose/Sorbosone dehydrogenase domain-containing protein" evidence="1">
    <location>
        <begin position="21"/>
        <end position="601"/>
    </location>
</feature>
<feature type="domain" description="Glucose/Sorbosone dehydrogenase" evidence="2">
    <location>
        <begin position="279"/>
        <end position="583"/>
    </location>
</feature>
<dbReference type="InterPro" id="IPR012938">
    <property type="entry name" value="Glc/Sorbosone_DH"/>
</dbReference>
<dbReference type="Pfam" id="PF01186">
    <property type="entry name" value="Lysyl_oxidase"/>
    <property type="match status" value="1"/>
</dbReference>
<evidence type="ECO:0000313" key="3">
    <source>
        <dbReference type="EMBL" id="GAA4696537.1"/>
    </source>
</evidence>
<dbReference type="PANTHER" id="PTHR19328:SF13">
    <property type="entry name" value="HIPL1 PROTEIN"/>
    <property type="match status" value="1"/>
</dbReference>